<comment type="caution">
    <text evidence="10">The sequence shown here is derived from an EMBL/GenBank/DDBJ whole genome shotgun (WGS) entry which is preliminary data.</text>
</comment>
<dbReference type="PANTHER" id="PTHR43292:SF3">
    <property type="entry name" value="ACYL-COA DEHYDROGENASE FADE29"/>
    <property type="match status" value="1"/>
</dbReference>
<dbReference type="InterPro" id="IPR052161">
    <property type="entry name" value="Mycobact_Acyl-CoA_DH"/>
</dbReference>
<keyword evidence="3" id="KW-0285">Flavoprotein</keyword>
<dbReference type="SUPFAM" id="SSF47203">
    <property type="entry name" value="Acyl-CoA dehydrogenase C-terminal domain-like"/>
    <property type="match status" value="2"/>
</dbReference>
<evidence type="ECO:0000259" key="8">
    <source>
        <dbReference type="Pfam" id="PF02770"/>
    </source>
</evidence>
<comment type="cofactor">
    <cofactor evidence="1">
        <name>FAD</name>
        <dbReference type="ChEBI" id="CHEBI:57692"/>
    </cofactor>
</comment>
<dbReference type="InterPro" id="IPR006091">
    <property type="entry name" value="Acyl-CoA_Oxase/DH_mid-dom"/>
</dbReference>
<evidence type="ECO:0000256" key="6">
    <source>
        <dbReference type="SAM" id="MobiDB-lite"/>
    </source>
</evidence>
<reference evidence="10" key="1">
    <citation type="submission" date="2020-12" db="EMBL/GenBank/DDBJ databases">
        <title>Genomic characterization of non-nitrogen-fixing Frankia strains.</title>
        <authorList>
            <person name="Carlos-Shanley C."/>
            <person name="Guerra T."/>
            <person name="Hahn D."/>
        </authorList>
    </citation>
    <scope>NUCLEOTIDE SEQUENCE</scope>
    <source>
        <strain evidence="10">CN6</strain>
    </source>
</reference>
<feature type="domain" description="Acyl-CoA oxidase/dehydrogenase middle" evidence="8">
    <location>
        <begin position="528"/>
        <end position="607"/>
    </location>
</feature>
<feature type="domain" description="Acyl-CoA dehydrogenase/oxidase N-terminal" evidence="9">
    <location>
        <begin position="10"/>
        <end position="85"/>
    </location>
</feature>
<feature type="region of interest" description="Disordered" evidence="6">
    <location>
        <begin position="441"/>
        <end position="468"/>
    </location>
</feature>
<dbReference type="GO" id="GO:0016627">
    <property type="term" value="F:oxidoreductase activity, acting on the CH-CH group of donors"/>
    <property type="evidence" value="ECO:0007669"/>
    <property type="project" value="InterPro"/>
</dbReference>
<proteinExistence type="inferred from homology"/>
<name>A0A937URT8_9ACTN</name>
<dbReference type="Pfam" id="PF02771">
    <property type="entry name" value="Acyl-CoA_dh_N"/>
    <property type="match status" value="2"/>
</dbReference>
<gene>
    <name evidence="10" type="ORF">I7412_30790</name>
</gene>
<feature type="domain" description="Acyl-CoA dehydrogenase/oxidase C-terminal" evidence="7">
    <location>
        <begin position="634"/>
        <end position="791"/>
    </location>
</feature>
<keyword evidence="5" id="KW-0560">Oxidoreductase</keyword>
<dbReference type="InterPro" id="IPR013786">
    <property type="entry name" value="AcylCoA_DH/ox_N"/>
</dbReference>
<evidence type="ECO:0000256" key="5">
    <source>
        <dbReference type="ARBA" id="ARBA00023002"/>
    </source>
</evidence>
<comment type="similarity">
    <text evidence="2">Belongs to the acyl-CoA dehydrogenase family.</text>
</comment>
<dbReference type="SUPFAM" id="SSF56645">
    <property type="entry name" value="Acyl-CoA dehydrogenase NM domain-like"/>
    <property type="match status" value="2"/>
</dbReference>
<dbReference type="InterPro" id="IPR046373">
    <property type="entry name" value="Acyl-CoA_Oxase/DH_mid-dom_sf"/>
</dbReference>
<keyword evidence="4" id="KW-0274">FAD</keyword>
<dbReference type="EMBL" id="JAEACQ010000273">
    <property type="protein sequence ID" value="MBL7631468.1"/>
    <property type="molecule type" value="Genomic_DNA"/>
</dbReference>
<protein>
    <submittedName>
        <fullName evidence="10">Acyl-CoA dehydrogenase family protein</fullName>
    </submittedName>
</protein>
<feature type="compositionally biased region" description="Basic and acidic residues" evidence="6">
    <location>
        <begin position="443"/>
        <end position="455"/>
    </location>
</feature>
<dbReference type="Gene3D" id="1.10.540.10">
    <property type="entry name" value="Acyl-CoA dehydrogenase/oxidase, N-terminal domain"/>
    <property type="match status" value="2"/>
</dbReference>
<evidence type="ECO:0000259" key="9">
    <source>
        <dbReference type="Pfam" id="PF02771"/>
    </source>
</evidence>
<dbReference type="Pfam" id="PF02770">
    <property type="entry name" value="Acyl-CoA_dh_M"/>
    <property type="match status" value="1"/>
</dbReference>
<feature type="region of interest" description="Disordered" evidence="6">
    <location>
        <begin position="337"/>
        <end position="389"/>
    </location>
</feature>
<dbReference type="Gene3D" id="1.20.140.10">
    <property type="entry name" value="Butyryl-CoA Dehydrogenase, subunit A, domain 3"/>
    <property type="match status" value="2"/>
</dbReference>
<dbReference type="RefSeq" id="WP_203010383.1">
    <property type="nucleotide sequence ID" value="NZ_JADWYU010000198.1"/>
</dbReference>
<feature type="compositionally biased region" description="Basic and acidic residues" evidence="6">
    <location>
        <begin position="807"/>
        <end position="816"/>
    </location>
</feature>
<feature type="domain" description="Acyl-CoA dehydrogenase/oxidase N-terminal" evidence="9">
    <location>
        <begin position="395"/>
        <end position="522"/>
    </location>
</feature>
<organism evidence="10 11">
    <name type="scientific">Frankia nepalensis</name>
    <dbReference type="NCBI Taxonomy" id="1836974"/>
    <lineage>
        <taxon>Bacteria</taxon>
        <taxon>Bacillati</taxon>
        <taxon>Actinomycetota</taxon>
        <taxon>Actinomycetes</taxon>
        <taxon>Frankiales</taxon>
        <taxon>Frankiaceae</taxon>
        <taxon>Frankia</taxon>
    </lineage>
</organism>
<evidence type="ECO:0000313" key="10">
    <source>
        <dbReference type="EMBL" id="MBL7631468.1"/>
    </source>
</evidence>
<dbReference type="PANTHER" id="PTHR43292">
    <property type="entry name" value="ACYL-COA DEHYDROGENASE"/>
    <property type="match status" value="1"/>
</dbReference>
<dbReference type="InterPro" id="IPR036250">
    <property type="entry name" value="AcylCo_DH-like_C"/>
</dbReference>
<dbReference type="AlphaFoldDB" id="A0A937URT8"/>
<accession>A0A937URT8</accession>
<feature type="region of interest" description="Disordered" evidence="6">
    <location>
        <begin position="792"/>
        <end position="816"/>
    </location>
</feature>
<dbReference type="Gene3D" id="2.40.110.10">
    <property type="entry name" value="Butyryl-CoA Dehydrogenase, subunit A, domain 2"/>
    <property type="match status" value="1"/>
</dbReference>
<evidence type="ECO:0000256" key="1">
    <source>
        <dbReference type="ARBA" id="ARBA00001974"/>
    </source>
</evidence>
<dbReference type="InterPro" id="IPR009075">
    <property type="entry name" value="AcylCo_DH/oxidase_C"/>
</dbReference>
<dbReference type="Proteomes" id="UP000604475">
    <property type="component" value="Unassembled WGS sequence"/>
</dbReference>
<evidence type="ECO:0000256" key="2">
    <source>
        <dbReference type="ARBA" id="ARBA00009347"/>
    </source>
</evidence>
<dbReference type="GO" id="GO:0050660">
    <property type="term" value="F:flavin adenine dinucleotide binding"/>
    <property type="evidence" value="ECO:0007669"/>
    <property type="project" value="InterPro"/>
</dbReference>
<dbReference type="Pfam" id="PF00441">
    <property type="entry name" value="Acyl-CoA_dh_1"/>
    <property type="match status" value="2"/>
</dbReference>
<evidence type="ECO:0000256" key="4">
    <source>
        <dbReference type="ARBA" id="ARBA00022827"/>
    </source>
</evidence>
<keyword evidence="11" id="KW-1185">Reference proteome</keyword>
<feature type="domain" description="Acyl-CoA dehydrogenase/oxidase C-terminal" evidence="7">
    <location>
        <begin position="197"/>
        <end position="323"/>
    </location>
</feature>
<sequence>MDLSLDEASSAARELARAVLAGRPGRSAARAAEPLGHDPALWGELCAAGLPGLALTAEHGGGGAGLHAATVAAVELGRVLAPVPFAEHVAAARLLAAAAPGHPDLAAVVAGDLVATLAPRVRASAGELVPAGAVADVVLALVDGELTAARSAPPGAALPNQGDLPVADRDLRAGIVLGRGPAAVAAFERARREWLTLVAAWLAGLADGALDLATGWVKERVQFGVPIGSFQGVQHGLADLPGLVDGAALLAREAAWCQDTGRRSLTGAAGGELALMAALFAAEAARAAAGRAVQYHGGLGVAVEHDAQLFYRRASAYPPLTGAGRDLPRELGRRLVDDAGDMAGPAGDMEVPAGPSAGSLADDDPAGSGPHGTDSSDGDSPDGGEGFGHRPAVAAFAAEVRAFVADHLTDEIRDEMHRTGTVHVPALHRAMAARGWLAVSEETNERNGRPARDEGGGQEGVPAPGARAARDARELAALFRELEIADAPYHGMATTMIVAGVLERMAGPALREKALPKLLAGEGIAVLGYSEPGSGSDVAAARTRAEPVGDPPTAWRINGQKMWTTLAHEAAYCFLLARTATDVPKHRGLTMFLVPLDTPGITIQPIPTIADERPNVVFYDDVVVPDEYRIGDVNGGWAVMAVGLSLERGVMGGTAMIEPLVREAATWAARPDPDGHRPADDPAVLTALARARADAEVAFLLTGRAAYLSAVGESPAVAGTMAKLFASTAYQRAARELQDAAGPTGILHRSATGSVLAPPAGGYLERAARHAAAVTIQGGTTEIARNLVAEQRLGLPKTRGGTRSAAPRRDGPASQG</sequence>
<evidence type="ECO:0000313" key="11">
    <source>
        <dbReference type="Proteomes" id="UP000604475"/>
    </source>
</evidence>
<evidence type="ECO:0000256" key="3">
    <source>
        <dbReference type="ARBA" id="ARBA00022630"/>
    </source>
</evidence>
<dbReference type="InterPro" id="IPR009100">
    <property type="entry name" value="AcylCoA_DH/oxidase_NM_dom_sf"/>
</dbReference>
<evidence type="ECO:0000259" key="7">
    <source>
        <dbReference type="Pfam" id="PF00441"/>
    </source>
</evidence>
<dbReference type="GO" id="GO:0005886">
    <property type="term" value="C:plasma membrane"/>
    <property type="evidence" value="ECO:0007669"/>
    <property type="project" value="TreeGrafter"/>
</dbReference>
<dbReference type="InterPro" id="IPR037069">
    <property type="entry name" value="AcylCoA_DH/ox_N_sf"/>
</dbReference>